<dbReference type="EMBL" id="FLUO01000002">
    <property type="protein sequence ID" value="SBW11036.1"/>
    <property type="molecule type" value="Genomic_DNA"/>
</dbReference>
<dbReference type="AlphaFoldDB" id="A0A212KH19"/>
<protein>
    <submittedName>
        <fullName evidence="2">Uncharacterized protein</fullName>
    </submittedName>
</protein>
<feature type="compositionally biased region" description="Pro residues" evidence="1">
    <location>
        <begin position="1"/>
        <end position="10"/>
    </location>
</feature>
<evidence type="ECO:0000256" key="1">
    <source>
        <dbReference type="SAM" id="MobiDB-lite"/>
    </source>
</evidence>
<accession>A0A212KH19</accession>
<evidence type="ECO:0000313" key="2">
    <source>
        <dbReference type="EMBL" id="SBW11036.1"/>
    </source>
</evidence>
<name>A0A212KH19_9PROT</name>
<gene>
    <name evidence="2" type="ORF">KL86APRO_20056</name>
</gene>
<proteinExistence type="predicted"/>
<sequence>MGEVANPPPVSDRRATAFSGAEEPLLTELYRDPTLHAVLRRDGIEVETLQAMVAAAQKRLMPDAA</sequence>
<organism evidence="2">
    <name type="scientific">uncultured Alphaproteobacteria bacterium</name>
    <dbReference type="NCBI Taxonomy" id="91750"/>
    <lineage>
        <taxon>Bacteria</taxon>
        <taxon>Pseudomonadati</taxon>
        <taxon>Pseudomonadota</taxon>
        <taxon>Alphaproteobacteria</taxon>
        <taxon>environmental samples</taxon>
    </lineage>
</organism>
<feature type="region of interest" description="Disordered" evidence="1">
    <location>
        <begin position="1"/>
        <end position="22"/>
    </location>
</feature>
<reference evidence="2" key="1">
    <citation type="submission" date="2016-04" db="EMBL/GenBank/DDBJ databases">
        <authorList>
            <person name="Evans L.H."/>
            <person name="Alamgir A."/>
            <person name="Owens N."/>
            <person name="Weber N.D."/>
            <person name="Virtaneva K."/>
            <person name="Barbian K."/>
            <person name="Babar A."/>
            <person name="Rosenke K."/>
        </authorList>
    </citation>
    <scope>NUCLEOTIDE SEQUENCE</scope>
    <source>
        <strain evidence="2">86</strain>
    </source>
</reference>